<name>A0A1F8CUE3_9BACT</name>
<dbReference type="EMBL" id="MGHY01000006">
    <property type="protein sequence ID" value="OGM79902.1"/>
    <property type="molecule type" value="Genomic_DNA"/>
</dbReference>
<dbReference type="Proteomes" id="UP000178999">
    <property type="component" value="Unassembled WGS sequence"/>
</dbReference>
<evidence type="ECO:0000313" key="1">
    <source>
        <dbReference type="EMBL" id="OGM79902.1"/>
    </source>
</evidence>
<accession>A0A1F8CUE3</accession>
<sequence>MMESVYHAPLIYRPSDYWLRLNELHILQISEDFDSFKRSVNMRYFNWGAFGILVHQMRPIAREIIKYHNWGPILKCTYLKMKTKIRMNAVSAFIYKIYVASLYDFVSRIDRLDILTKISEPIIGAPYVIRYKNKIVSQDLCNSVFEFYSATRFLNKNKKLEIAELGAGYGRLAFVFLKTYKNANYTIIDIPAALYISEEYLSKVFPKEKIFHFREFKSFKEVKKEFESARVRIIMAHQIELLPKKYFDLVLSVSTLHEMDTPQIKNFMKQITRICKGFFYTKQWRKSRYSGNGHIKENEYPIPRSWKEKYHVRHCIQRMFFEALYFVGR</sequence>
<dbReference type="AlphaFoldDB" id="A0A1F8CUE3"/>
<dbReference type="NCBIfam" id="TIGR04371">
    <property type="entry name" value="methyltran_NanM"/>
    <property type="match status" value="1"/>
</dbReference>
<reference evidence="1 2" key="1">
    <citation type="journal article" date="2016" name="Nat. Commun.">
        <title>Thousands of microbial genomes shed light on interconnected biogeochemical processes in an aquifer system.</title>
        <authorList>
            <person name="Anantharaman K."/>
            <person name="Brown C.T."/>
            <person name="Hug L.A."/>
            <person name="Sharon I."/>
            <person name="Castelle C.J."/>
            <person name="Probst A.J."/>
            <person name="Thomas B.C."/>
            <person name="Singh A."/>
            <person name="Wilkins M.J."/>
            <person name="Karaoz U."/>
            <person name="Brodie E.L."/>
            <person name="Williams K.H."/>
            <person name="Hubbard S.S."/>
            <person name="Banfield J.F."/>
        </authorList>
    </citation>
    <scope>NUCLEOTIDE SEQUENCE [LARGE SCALE GENOMIC DNA]</scope>
</reference>
<gene>
    <name evidence="1" type="ORF">A2382_03170</name>
</gene>
<dbReference type="Gene3D" id="3.40.50.150">
    <property type="entry name" value="Vaccinia Virus protein VP39"/>
    <property type="match status" value="1"/>
</dbReference>
<evidence type="ECO:0000313" key="2">
    <source>
        <dbReference type="Proteomes" id="UP000178999"/>
    </source>
</evidence>
<dbReference type="SUPFAM" id="SSF53335">
    <property type="entry name" value="S-adenosyl-L-methionine-dependent methyltransferases"/>
    <property type="match status" value="1"/>
</dbReference>
<protein>
    <submittedName>
        <fullName evidence="1">Uncharacterized protein</fullName>
    </submittedName>
</protein>
<dbReference type="InterPro" id="IPR029063">
    <property type="entry name" value="SAM-dependent_MTases_sf"/>
</dbReference>
<organism evidence="1 2">
    <name type="scientific">Candidatus Woesebacteria bacterium RIFOXYB1_FULL_38_16</name>
    <dbReference type="NCBI Taxonomy" id="1802538"/>
    <lineage>
        <taxon>Bacteria</taxon>
        <taxon>Candidatus Woeseibacteriota</taxon>
    </lineage>
</organism>
<dbReference type="InterPro" id="IPR030807">
    <property type="entry name" value="Methyltran_NanM"/>
</dbReference>
<proteinExistence type="predicted"/>
<comment type="caution">
    <text evidence="1">The sequence shown here is derived from an EMBL/GenBank/DDBJ whole genome shotgun (WGS) entry which is preliminary data.</text>
</comment>